<dbReference type="AlphaFoldDB" id="A0A7W9YF65"/>
<dbReference type="EC" id="1.1.1.100" evidence="4"/>
<dbReference type="GO" id="GO:0004316">
    <property type="term" value="F:3-oxoacyl-[acyl-carrier-protein] reductase (NADPH) activity"/>
    <property type="evidence" value="ECO:0007669"/>
    <property type="project" value="UniProtKB-EC"/>
</dbReference>
<keyword evidence="4" id="KW-0560">Oxidoreductase</keyword>
<evidence type="ECO:0000256" key="3">
    <source>
        <dbReference type="SAM" id="MobiDB-lite"/>
    </source>
</evidence>
<evidence type="ECO:0000256" key="2">
    <source>
        <dbReference type="RuleBase" id="RU000363"/>
    </source>
</evidence>
<gene>
    <name evidence="4" type="ORF">HNR23_000880</name>
</gene>
<dbReference type="RefSeq" id="WP_184073759.1">
    <property type="nucleotide sequence ID" value="NZ_JACHDS010000001.1"/>
</dbReference>
<proteinExistence type="inferred from homology"/>
<dbReference type="Gene3D" id="3.40.50.720">
    <property type="entry name" value="NAD(P)-binding Rossmann-like Domain"/>
    <property type="match status" value="1"/>
</dbReference>
<comment type="similarity">
    <text evidence="1 2">Belongs to the short-chain dehydrogenases/reductases (SDR) family.</text>
</comment>
<evidence type="ECO:0000313" key="5">
    <source>
        <dbReference type="Proteomes" id="UP000546642"/>
    </source>
</evidence>
<dbReference type="CDD" id="cd05233">
    <property type="entry name" value="SDR_c"/>
    <property type="match status" value="1"/>
</dbReference>
<sequence>MARVVVSGGGTGIGRAVAEHFASSGARVTILGRRAELLRQAAEAIGADAVVCDVADPSALEAALPRLPEAVDVLVNNAGGNADLDEPPRPDGDAGAGGMPRTGELAELAAGWRRNIDANLLSAVLLTAALRPRLTPGGRVVTIGSIAARTGAGSYGAAKAAVEAWTADLAAELGGQEITANVVSPGLTVGTEFFRGRLGEERERRLIAATATGRAGTPDDIAALVGFLASPGAGHITGQVLHVNGGAHLGR</sequence>
<dbReference type="GO" id="GO:0030497">
    <property type="term" value="P:fatty acid elongation"/>
    <property type="evidence" value="ECO:0007669"/>
    <property type="project" value="TreeGrafter"/>
</dbReference>
<dbReference type="InterPro" id="IPR036291">
    <property type="entry name" value="NAD(P)-bd_dom_sf"/>
</dbReference>
<name>A0A7W9YF65_9ACTN</name>
<dbReference type="EMBL" id="JACHDS010000001">
    <property type="protein sequence ID" value="MBB6170820.1"/>
    <property type="molecule type" value="Genomic_DNA"/>
</dbReference>
<dbReference type="PANTHER" id="PTHR42760:SF40">
    <property type="entry name" value="3-OXOACYL-[ACYL-CARRIER-PROTEIN] REDUCTASE, CHLOROPLASTIC"/>
    <property type="match status" value="1"/>
</dbReference>
<dbReference type="PRINTS" id="PR00081">
    <property type="entry name" value="GDHRDH"/>
</dbReference>
<organism evidence="4 5">
    <name type="scientific">Nocardiopsis mwathae</name>
    <dbReference type="NCBI Taxonomy" id="1472723"/>
    <lineage>
        <taxon>Bacteria</taxon>
        <taxon>Bacillati</taxon>
        <taxon>Actinomycetota</taxon>
        <taxon>Actinomycetes</taxon>
        <taxon>Streptosporangiales</taxon>
        <taxon>Nocardiopsidaceae</taxon>
        <taxon>Nocardiopsis</taxon>
    </lineage>
</organism>
<dbReference type="SUPFAM" id="SSF51735">
    <property type="entry name" value="NAD(P)-binding Rossmann-fold domains"/>
    <property type="match status" value="1"/>
</dbReference>
<comment type="caution">
    <text evidence="4">The sequence shown here is derived from an EMBL/GenBank/DDBJ whole genome shotgun (WGS) entry which is preliminary data.</text>
</comment>
<dbReference type="PRINTS" id="PR00080">
    <property type="entry name" value="SDRFAMILY"/>
</dbReference>
<reference evidence="4 5" key="1">
    <citation type="submission" date="2020-08" db="EMBL/GenBank/DDBJ databases">
        <title>Sequencing the genomes of 1000 actinobacteria strains.</title>
        <authorList>
            <person name="Klenk H.-P."/>
        </authorList>
    </citation>
    <scope>NUCLEOTIDE SEQUENCE [LARGE SCALE GENOMIC DNA]</scope>
    <source>
        <strain evidence="4 5">DSM 46659</strain>
    </source>
</reference>
<dbReference type="InterPro" id="IPR002347">
    <property type="entry name" value="SDR_fam"/>
</dbReference>
<dbReference type="Pfam" id="PF00106">
    <property type="entry name" value="adh_short"/>
    <property type="match status" value="1"/>
</dbReference>
<evidence type="ECO:0000313" key="4">
    <source>
        <dbReference type="EMBL" id="MBB6170820.1"/>
    </source>
</evidence>
<accession>A0A7W9YF65</accession>
<keyword evidence="5" id="KW-1185">Reference proteome</keyword>
<dbReference type="PANTHER" id="PTHR42760">
    <property type="entry name" value="SHORT-CHAIN DEHYDROGENASES/REDUCTASES FAMILY MEMBER"/>
    <property type="match status" value="1"/>
</dbReference>
<evidence type="ECO:0000256" key="1">
    <source>
        <dbReference type="ARBA" id="ARBA00006484"/>
    </source>
</evidence>
<dbReference type="Proteomes" id="UP000546642">
    <property type="component" value="Unassembled WGS sequence"/>
</dbReference>
<feature type="region of interest" description="Disordered" evidence="3">
    <location>
        <begin position="78"/>
        <end position="99"/>
    </location>
</feature>
<protein>
    <submittedName>
        <fullName evidence="4">3-oxoacyl-[acyl-carrier protein] reductase</fullName>
        <ecNumber evidence="4">1.1.1.100</ecNumber>
    </submittedName>
</protein>